<sequence>MHAPARELATNLIGAALGELFGPLSLPSDEYFSDRSKVTAVSAASALGGNERAAALITRAGLDGADFTGDDYAGLCAVLEAAVAMVEHWELTAG</sequence>
<comment type="caution">
    <text evidence="1">The sequence shown here is derived from an EMBL/GenBank/DDBJ whole genome shotgun (WGS) entry which is preliminary data.</text>
</comment>
<dbReference type="AlphaFoldDB" id="A0A972SLT0"/>
<evidence type="ECO:0000313" key="2">
    <source>
        <dbReference type="Proteomes" id="UP000655523"/>
    </source>
</evidence>
<name>A0A972SLT0_9BURK</name>
<keyword evidence="2" id="KW-1185">Reference proteome</keyword>
<organism evidence="1 2">
    <name type="scientific">Paraburkholderia elongata</name>
    <dbReference type="NCBI Taxonomy" id="2675747"/>
    <lineage>
        <taxon>Bacteria</taxon>
        <taxon>Pseudomonadati</taxon>
        <taxon>Pseudomonadota</taxon>
        <taxon>Betaproteobacteria</taxon>
        <taxon>Burkholderiales</taxon>
        <taxon>Burkholderiaceae</taxon>
        <taxon>Paraburkholderia</taxon>
    </lineage>
</organism>
<dbReference type="Proteomes" id="UP000655523">
    <property type="component" value="Unassembled WGS sequence"/>
</dbReference>
<dbReference type="EMBL" id="WOEZ01000148">
    <property type="protein sequence ID" value="NPT58120.1"/>
    <property type="molecule type" value="Genomic_DNA"/>
</dbReference>
<gene>
    <name evidence="1" type="ORF">GNZ13_27020</name>
</gene>
<protein>
    <submittedName>
        <fullName evidence="1">Uncharacterized protein</fullName>
    </submittedName>
</protein>
<evidence type="ECO:0000313" key="1">
    <source>
        <dbReference type="EMBL" id="NPT58120.1"/>
    </source>
</evidence>
<accession>A0A972SLT0</accession>
<proteinExistence type="predicted"/>
<reference evidence="1 2" key="1">
    <citation type="submission" date="2019-11" db="EMBL/GenBank/DDBJ databases">
        <title>Metabolism of dissolved organic matter in forest soils.</title>
        <authorList>
            <person name="Cyle K.T."/>
            <person name="Wilhelm R.C."/>
            <person name="Martinez C.E."/>
        </authorList>
    </citation>
    <scope>NUCLEOTIDE SEQUENCE [LARGE SCALE GENOMIC DNA]</scope>
    <source>
        <strain evidence="1 2">5N</strain>
    </source>
</reference>
<dbReference type="RefSeq" id="WP_172170310.1">
    <property type="nucleotide sequence ID" value="NZ_WOEZ01000148.1"/>
</dbReference>